<evidence type="ECO:0000313" key="2">
    <source>
        <dbReference type="Proteomes" id="UP000565576"/>
    </source>
</evidence>
<dbReference type="SUPFAM" id="SSF53448">
    <property type="entry name" value="Nucleotide-diphospho-sugar transferases"/>
    <property type="match status" value="1"/>
</dbReference>
<comment type="caution">
    <text evidence="1">The sequence shown here is derived from an EMBL/GenBank/DDBJ whole genome shotgun (WGS) entry which is preliminary data.</text>
</comment>
<reference evidence="1 2" key="1">
    <citation type="submission" date="2020-08" db="EMBL/GenBank/DDBJ databases">
        <title>Genomic Encyclopedia of Type Strains, Phase IV (KMG-V): Genome sequencing to study the core and pangenomes of soil and plant-associated prokaryotes.</title>
        <authorList>
            <person name="Whitman W."/>
        </authorList>
    </citation>
    <scope>NUCLEOTIDE SEQUENCE [LARGE SCALE GENOMIC DNA]</scope>
    <source>
        <strain evidence="1 2">SEMIA 4060</strain>
    </source>
</reference>
<dbReference type="InterPro" id="IPR029044">
    <property type="entry name" value="Nucleotide-diphossugar_trans"/>
</dbReference>
<proteinExistence type="predicted"/>
<organism evidence="1 2">
    <name type="scientific">Rhizobium lusitanum</name>
    <dbReference type="NCBI Taxonomy" id="293958"/>
    <lineage>
        <taxon>Bacteria</taxon>
        <taxon>Pseudomonadati</taxon>
        <taxon>Pseudomonadota</taxon>
        <taxon>Alphaproteobacteria</taxon>
        <taxon>Hyphomicrobiales</taxon>
        <taxon>Rhizobiaceae</taxon>
        <taxon>Rhizobium/Agrobacterium group</taxon>
        <taxon>Rhizobium</taxon>
    </lineage>
</organism>
<sequence length="261" mass="29228">MDMRLEEALIHQLVNYLIREWTKYVSGLVSAYVHDPRALLMETCAIVIASPRHTMLTGKERFPARAVMVGGTSVLQHLLSQLARVGVQKTIILGLGGMGEVDHRFCHELYGMELRVRPQRTPYPGRLIDVTAAEEVADVDGVVLIFTAEMVINLTVLERLVRSSYRNIVVVSQSLGKRSLRVLTGKAQRLTAIVPEGSDSYKSASADLSLVGIYKFDAALVRRIARRRKRRSHDDPEFFEAAFGFHGHPIYVMCAEPGEIR</sequence>
<evidence type="ECO:0000313" key="1">
    <source>
        <dbReference type="EMBL" id="MBB6489122.1"/>
    </source>
</evidence>
<protein>
    <submittedName>
        <fullName evidence="1">NDP-sugar pyrophosphorylase family protein</fullName>
    </submittedName>
</protein>
<dbReference type="Gene3D" id="3.90.550.10">
    <property type="entry name" value="Spore Coat Polysaccharide Biosynthesis Protein SpsA, Chain A"/>
    <property type="match status" value="1"/>
</dbReference>
<name>A0A7X0J039_9HYPH</name>
<dbReference type="AlphaFoldDB" id="A0A7X0J039"/>
<dbReference type="EMBL" id="JACHBG010000031">
    <property type="protein sequence ID" value="MBB6489122.1"/>
    <property type="molecule type" value="Genomic_DNA"/>
</dbReference>
<gene>
    <name evidence="1" type="ORF">GGD46_006448</name>
</gene>
<accession>A0A7X0J039</accession>
<dbReference type="Proteomes" id="UP000565576">
    <property type="component" value="Unassembled WGS sequence"/>
</dbReference>